<keyword evidence="1" id="KW-0812">Transmembrane</keyword>
<dbReference type="InterPro" id="IPR001036">
    <property type="entry name" value="Acrflvin-R"/>
</dbReference>
<dbReference type="SUPFAM" id="SSF82693">
    <property type="entry name" value="Multidrug efflux transporter AcrB pore domain, PN1, PN2, PC1 and PC2 subdomains"/>
    <property type="match status" value="1"/>
</dbReference>
<keyword evidence="1" id="KW-0472">Membrane</keyword>
<dbReference type="Pfam" id="PF00873">
    <property type="entry name" value="ACR_tran"/>
    <property type="match status" value="1"/>
</dbReference>
<feature type="transmembrane region" description="Helical" evidence="1">
    <location>
        <begin position="1017"/>
        <end position="1043"/>
    </location>
</feature>
<dbReference type="Proteomes" id="UP000600449">
    <property type="component" value="Unassembled WGS sequence"/>
</dbReference>
<evidence type="ECO:0000256" key="1">
    <source>
        <dbReference type="SAM" id="Phobius"/>
    </source>
</evidence>
<gene>
    <name evidence="2" type="ORF">GCM10011322_39400</name>
</gene>
<dbReference type="SUPFAM" id="SSF82866">
    <property type="entry name" value="Multidrug efflux transporter AcrB transmembrane domain"/>
    <property type="match status" value="2"/>
</dbReference>
<feature type="transmembrane region" description="Helical" evidence="1">
    <location>
        <begin position="397"/>
        <end position="422"/>
    </location>
</feature>
<protein>
    <submittedName>
        <fullName evidence="2">Acriflavin resistance protein</fullName>
    </submittedName>
</protein>
<feature type="transmembrane region" description="Helical" evidence="1">
    <location>
        <begin position="30"/>
        <end position="50"/>
    </location>
</feature>
<dbReference type="Gene3D" id="3.30.2090.10">
    <property type="entry name" value="Multidrug efflux transporter AcrB TolC docking domain, DN and DC subdomains"/>
    <property type="match status" value="2"/>
</dbReference>
<dbReference type="InterPro" id="IPR027463">
    <property type="entry name" value="AcrB_DN_DC_subdom"/>
</dbReference>
<dbReference type="AlphaFoldDB" id="A0A917V8B3"/>
<feature type="transmembrane region" description="Helical" evidence="1">
    <location>
        <begin position="346"/>
        <end position="365"/>
    </location>
</feature>
<dbReference type="Gene3D" id="3.30.70.1440">
    <property type="entry name" value="Multidrug efflux transporter AcrB pore domain"/>
    <property type="match status" value="1"/>
</dbReference>
<feature type="transmembrane region" description="Helical" evidence="1">
    <location>
        <begin position="443"/>
        <end position="464"/>
    </location>
</feature>
<evidence type="ECO:0000313" key="2">
    <source>
        <dbReference type="EMBL" id="GGK48507.1"/>
    </source>
</evidence>
<organism evidence="2 3">
    <name type="scientific">Salinarimonas ramus</name>
    <dbReference type="NCBI Taxonomy" id="690164"/>
    <lineage>
        <taxon>Bacteria</taxon>
        <taxon>Pseudomonadati</taxon>
        <taxon>Pseudomonadota</taxon>
        <taxon>Alphaproteobacteria</taxon>
        <taxon>Hyphomicrobiales</taxon>
        <taxon>Salinarimonadaceae</taxon>
        <taxon>Salinarimonas</taxon>
    </lineage>
</organism>
<dbReference type="Gene3D" id="3.30.70.1430">
    <property type="entry name" value="Multidrug efflux transporter AcrB pore domain"/>
    <property type="match status" value="2"/>
</dbReference>
<feature type="transmembrane region" description="Helical" evidence="1">
    <location>
        <begin position="988"/>
        <end position="1005"/>
    </location>
</feature>
<feature type="transmembrane region" description="Helical" evidence="1">
    <location>
        <begin position="470"/>
        <end position="493"/>
    </location>
</feature>
<dbReference type="GO" id="GO:0005886">
    <property type="term" value="C:plasma membrane"/>
    <property type="evidence" value="ECO:0007669"/>
    <property type="project" value="TreeGrafter"/>
</dbReference>
<dbReference type="PANTHER" id="PTHR32063:SF33">
    <property type="entry name" value="RND SUPERFAMILY EFFLUX PUMP PERMEASE COMPONENT"/>
    <property type="match status" value="1"/>
</dbReference>
<reference evidence="2 3" key="1">
    <citation type="journal article" date="2014" name="Int. J. Syst. Evol. Microbiol.">
        <title>Complete genome sequence of Corynebacterium casei LMG S-19264T (=DSM 44701T), isolated from a smear-ripened cheese.</title>
        <authorList>
            <consortium name="US DOE Joint Genome Institute (JGI-PGF)"/>
            <person name="Walter F."/>
            <person name="Albersmeier A."/>
            <person name="Kalinowski J."/>
            <person name="Ruckert C."/>
        </authorList>
    </citation>
    <scope>NUCLEOTIDE SEQUENCE [LARGE SCALE GENOMIC DNA]</scope>
    <source>
        <strain evidence="2 3">CGMCC 1.9161</strain>
    </source>
</reference>
<feature type="transmembrane region" description="Helical" evidence="1">
    <location>
        <begin position="548"/>
        <end position="569"/>
    </location>
</feature>
<dbReference type="PANTHER" id="PTHR32063">
    <property type="match status" value="1"/>
</dbReference>
<keyword evidence="1" id="KW-1133">Transmembrane helix</keyword>
<feature type="transmembrane region" description="Helical" evidence="1">
    <location>
        <begin position="940"/>
        <end position="961"/>
    </location>
</feature>
<keyword evidence="3" id="KW-1185">Reference proteome</keyword>
<name>A0A917V8B3_9HYPH</name>
<accession>A0A917V8B3</accession>
<dbReference type="EMBL" id="BMMF01000013">
    <property type="protein sequence ID" value="GGK48507.1"/>
    <property type="molecule type" value="Genomic_DNA"/>
</dbReference>
<dbReference type="SUPFAM" id="SSF82714">
    <property type="entry name" value="Multidrug efflux transporter AcrB TolC docking domain, DN and DC subdomains"/>
    <property type="match status" value="2"/>
</dbReference>
<dbReference type="Gene3D" id="3.30.70.1320">
    <property type="entry name" value="Multidrug efflux transporter AcrB pore domain like"/>
    <property type="match status" value="1"/>
</dbReference>
<feature type="transmembrane region" description="Helical" evidence="1">
    <location>
        <begin position="914"/>
        <end position="934"/>
    </location>
</feature>
<dbReference type="GO" id="GO:0042910">
    <property type="term" value="F:xenobiotic transmembrane transporter activity"/>
    <property type="evidence" value="ECO:0007669"/>
    <property type="project" value="TreeGrafter"/>
</dbReference>
<feature type="transmembrane region" description="Helical" evidence="1">
    <location>
        <begin position="372"/>
        <end position="391"/>
    </location>
</feature>
<dbReference type="PRINTS" id="PR00702">
    <property type="entry name" value="ACRIFLAVINRP"/>
</dbReference>
<sequence length="1063" mass="112886">MSAATDERDAVPAGGGGIIGIINGFLRHRIAANLLALGVALMGLMALTRLNTQFFPTVQIPTIFVTVAWQGASPEDVSTAVLDVIEPEVRFLDGVDDITSYAVEGSARIVLEFVEGADMDKALSDVEQALTSISTLPLEAERPVVTRVEFYETVALLALSGDVSEDTLKSLARDARDGLLDRGIDRVVFTGDRARELWVEVDAAAMRRLGLTAADVSRAIARTNLSEPLGTLEGASERTLRTLSRTDRPSGIGAIEVVASAEGERIFVRDVAAIREALRDGGVRLLRDGAPMILLDIQRAESADTLQSMSAALDHVEELEARLPPTVHAQLFDVRAQVVSDRIETLSLNALSGMAIIVVVLLFFLNTRVAFWVAMGVPISLLATFALMWATGQTINAISLLGLILVLGILVDDAIIVGEHAVTLTEAGKSPTEAAHGAAMRMLVPVIAATTTTQAAFLPVFMISGVVGQIIVAIPLVVVVALAASLFESFLVLPTHLRHALAAQERAKARAARRARPSAMSRMRAGLERGIDRFRNGPIRALARIAYAWRYSTIALAVAALILSVGLIAGGRVQFTFFPTPEPEYVTAEIMFAPGMSEAAMVDALARVEDAIEAADADIAAQSGERVVRFAFSRLGVAGQKRGDNMATVEVELTPGEERTIRTPDVVAAFEAAVPAIPGLDEISITGRRSGPPGSDIDVSFTGADLATLKAAAEELKLRLRDYPGVYGIADDTPFGKNEIVLATTPRGEALGLTADVVISQVRAVYQGAVAMRFAAGEEEVTIRVKQEGADESVAGLLDMMLRTPSGAQVRLGDVVTIDERAAFALIQRRDGRVAVTVTADVNADVTPEGEVRGDVVDNILPALRSQYGVETAVRGRAETQAAAFGDLGFGAIVALAAIYVILALVFQNWSQPILVMLVIPFGFIGAVIGHWILGFQFAFLSMVGLLGLSGILVNGSIVLVDRYNERVRDGEDPASAAVASSVDRFRAVLLTTLTTSGGMAPLIAEKSLQAQFLIPIAITLSFGLLVAALIILFVVPALLGVAQDLARMKRGYLRLAGLAEVR</sequence>
<dbReference type="RefSeq" id="WP_188914972.1">
    <property type="nucleotide sequence ID" value="NZ_BMMF01000013.1"/>
</dbReference>
<dbReference type="Gene3D" id="1.20.1640.10">
    <property type="entry name" value="Multidrug efflux transporter AcrB transmembrane domain"/>
    <property type="match status" value="2"/>
</dbReference>
<evidence type="ECO:0000313" key="3">
    <source>
        <dbReference type="Proteomes" id="UP000600449"/>
    </source>
</evidence>
<feature type="transmembrane region" description="Helical" evidence="1">
    <location>
        <begin position="888"/>
        <end position="907"/>
    </location>
</feature>
<proteinExistence type="predicted"/>
<comment type="caution">
    <text evidence="2">The sequence shown here is derived from an EMBL/GenBank/DDBJ whole genome shotgun (WGS) entry which is preliminary data.</text>
</comment>